<protein>
    <submittedName>
        <fullName evidence="1">Uncharacterized protein</fullName>
    </submittedName>
</protein>
<evidence type="ECO:0000313" key="1">
    <source>
        <dbReference type="EMBL" id="QPH55534.1"/>
    </source>
</evidence>
<organism evidence="1 2">
    <name type="scientific">Pontivivens ytuae</name>
    <dbReference type="NCBI Taxonomy" id="2789856"/>
    <lineage>
        <taxon>Bacteria</taxon>
        <taxon>Pseudomonadati</taxon>
        <taxon>Pseudomonadota</taxon>
        <taxon>Alphaproteobacteria</taxon>
        <taxon>Rhodobacterales</taxon>
        <taxon>Paracoccaceae</taxon>
        <taxon>Pontivivens</taxon>
    </lineage>
</organism>
<proteinExistence type="predicted"/>
<evidence type="ECO:0000313" key="2">
    <source>
        <dbReference type="Proteomes" id="UP000594800"/>
    </source>
</evidence>
<keyword evidence="2" id="KW-1185">Reference proteome</keyword>
<dbReference type="KEGG" id="poz:I0K15_07310"/>
<dbReference type="RefSeq" id="WP_196104761.1">
    <property type="nucleotide sequence ID" value="NZ_CP064942.1"/>
</dbReference>
<sequence>MKVYLGTDAVLTGFDKGPIGELGTAPVDKGPAALQHKKNVVSLGDRVESGLNCSCCLIDPTPAEPFYDSAEEDLWKRAYGGLQAISEAALKIDPEPLLFSCWDGDQQMEVFFERSLKVGELVRGRWIFHDPDTKQRFDISPTLIRVMSSEA</sequence>
<name>A0A7S9LUV4_9RHOB</name>
<dbReference type="Proteomes" id="UP000594800">
    <property type="component" value="Chromosome"/>
</dbReference>
<dbReference type="EMBL" id="CP064942">
    <property type="protein sequence ID" value="QPH55534.1"/>
    <property type="molecule type" value="Genomic_DNA"/>
</dbReference>
<reference evidence="1 2" key="1">
    <citation type="submission" date="2020-11" db="EMBL/GenBank/DDBJ databases">
        <title>Description of Pontivivens ytuae sp. nov. isolated from deep sea sediment of Mariana Trench.</title>
        <authorList>
            <person name="Wang Z."/>
            <person name="Sun Q.-L."/>
            <person name="Xu X.-D."/>
            <person name="Tang Y.-Z."/>
            <person name="Zhang J."/>
        </authorList>
    </citation>
    <scope>NUCLEOTIDE SEQUENCE [LARGE SCALE GENOMIC DNA]</scope>
    <source>
        <strain evidence="1 2">MT2928</strain>
    </source>
</reference>
<dbReference type="AlphaFoldDB" id="A0A7S9LUV4"/>
<gene>
    <name evidence="1" type="ORF">I0K15_07310</name>
</gene>
<accession>A0A7S9LUV4</accession>